<dbReference type="Proteomes" id="UP000095286">
    <property type="component" value="Unplaced"/>
</dbReference>
<sequence length="566" mass="64538">MSNMFFFDEDNVHNGFDSSSTTEEGLFNYGPDSDSYKRYKAYRSSHIQSSSEANYLEQLHRGIYDEDNDEMTFASDFFKYYKLLNENEPLGFGAYGTVLAAKSLKSNDALEYAVKIIQKHVKGHTRSRVINEVKLFFLSKDHPNIVQLNDVFEDDDYFYLVFEKMNGGPLLKHITEKRQFTEQEASMVTKDIANGIKFLHNHGVAHRDIKPENVLCSYADDLTRVKLCDLDLATKPCAYPNSDEDGSGDFEIGSFESPVGSAEFMAPEVVERFMDESIKYDKGADCWSLGVLIYIMLCGYTPFYGQCNREDCRWYLGETCDDCQATLFESIKIGDFEFPESEWGDVSEESKDLIRHLLVRDARKRFTIEDVLCHPWITKRSPDVSLFTAKNLDRIDSTRDINQILEHFNAINPYKKDLFNEESNKNESTFHSANVYAFFPIPTGVNNQKPPLQTNNNLLDNFQENLMGNLKINTTSPMTLVTQVLDDISMIDNKLEHSPTGTLDSGVSDMSIPKGNNCMYLSATLRTTTSNSDSNIIVNCRSSIDPNHFNIEDDLHRTNSVNRVNV</sequence>
<name>A0AC35U5S2_9BILA</name>
<proteinExistence type="predicted"/>
<accession>A0AC35U5S2</accession>
<evidence type="ECO:0000313" key="1">
    <source>
        <dbReference type="Proteomes" id="UP000095286"/>
    </source>
</evidence>
<dbReference type="WBParaSite" id="RSKR_0000812400.1">
    <property type="protein sequence ID" value="RSKR_0000812400.1"/>
    <property type="gene ID" value="RSKR_0000812400"/>
</dbReference>
<evidence type="ECO:0000313" key="2">
    <source>
        <dbReference type="WBParaSite" id="RSKR_0000812400.1"/>
    </source>
</evidence>
<protein>
    <submittedName>
        <fullName evidence="2">Protein kinase domain-containing protein</fullName>
    </submittedName>
</protein>
<reference evidence="2" key="1">
    <citation type="submission" date="2016-11" db="UniProtKB">
        <authorList>
            <consortium name="WormBaseParasite"/>
        </authorList>
    </citation>
    <scope>IDENTIFICATION</scope>
    <source>
        <strain evidence="2">KR3021</strain>
    </source>
</reference>
<organism evidence="1 2">
    <name type="scientific">Rhabditophanes sp. KR3021</name>
    <dbReference type="NCBI Taxonomy" id="114890"/>
    <lineage>
        <taxon>Eukaryota</taxon>
        <taxon>Metazoa</taxon>
        <taxon>Ecdysozoa</taxon>
        <taxon>Nematoda</taxon>
        <taxon>Chromadorea</taxon>
        <taxon>Rhabditida</taxon>
        <taxon>Tylenchina</taxon>
        <taxon>Panagrolaimomorpha</taxon>
        <taxon>Strongyloidoidea</taxon>
        <taxon>Alloionematidae</taxon>
        <taxon>Rhabditophanes</taxon>
    </lineage>
</organism>